<evidence type="ECO:0000256" key="5">
    <source>
        <dbReference type="ARBA" id="ARBA00022771"/>
    </source>
</evidence>
<organism evidence="11 12">
    <name type="scientific">Durusdinium trenchii</name>
    <dbReference type="NCBI Taxonomy" id="1381693"/>
    <lineage>
        <taxon>Eukaryota</taxon>
        <taxon>Sar</taxon>
        <taxon>Alveolata</taxon>
        <taxon>Dinophyceae</taxon>
        <taxon>Suessiales</taxon>
        <taxon>Symbiodiniaceae</taxon>
        <taxon>Durusdinium</taxon>
    </lineage>
</organism>
<keyword evidence="7" id="KW-0539">Nucleus</keyword>
<evidence type="ECO:0000256" key="1">
    <source>
        <dbReference type="ARBA" id="ARBA00004604"/>
    </source>
</evidence>
<comment type="caution">
    <text evidence="11">The sequence shown here is derived from an EMBL/GenBank/DDBJ whole genome shotgun (WGS) entry which is preliminary data.</text>
</comment>
<sequence length="156" mass="17971">MANNPGELTVNREDFEEPGRPKQSGDFKVQRLVGVWKAEHILCRRCGQIFNYGTITGPVLKCSNCSFEQPFDEKKPISSVATVYERVKPPWWSTSAEQGDWAQMEEEVTEHPEIDQECPSCGHNRLQFWTRQLRSADEGLSVFFLCKKCGWRTVEK</sequence>
<feature type="region of interest" description="Disordered" evidence="9">
    <location>
        <begin position="1"/>
        <end position="23"/>
    </location>
</feature>
<keyword evidence="4" id="KW-0479">Metal-binding</keyword>
<dbReference type="CDD" id="cd10507">
    <property type="entry name" value="Zn-ribbon_RPA12"/>
    <property type="match status" value="1"/>
</dbReference>
<feature type="compositionally biased region" description="Basic and acidic residues" evidence="9">
    <location>
        <begin position="10"/>
        <end position="23"/>
    </location>
</feature>
<dbReference type="PANTHER" id="PTHR11239:SF14">
    <property type="entry name" value="DNA-DIRECTED RNA POLYMERASE I SUBUNIT RPA12"/>
    <property type="match status" value="1"/>
</dbReference>
<dbReference type="SUPFAM" id="SSF57783">
    <property type="entry name" value="Zinc beta-ribbon"/>
    <property type="match status" value="1"/>
</dbReference>
<evidence type="ECO:0000256" key="8">
    <source>
        <dbReference type="PROSITE-ProRule" id="PRU00472"/>
    </source>
</evidence>
<dbReference type="Gene3D" id="2.20.25.10">
    <property type="match status" value="1"/>
</dbReference>
<keyword evidence="3 11" id="KW-0804">Transcription</keyword>
<dbReference type="InterPro" id="IPR012164">
    <property type="entry name" value="Rpa12/Rpb9/Rpc10/TFS"/>
</dbReference>
<keyword evidence="3 11" id="KW-0240">DNA-directed RNA polymerase</keyword>
<evidence type="ECO:0000259" key="10">
    <source>
        <dbReference type="PROSITE" id="PS51133"/>
    </source>
</evidence>
<evidence type="ECO:0000256" key="6">
    <source>
        <dbReference type="ARBA" id="ARBA00022833"/>
    </source>
</evidence>
<keyword evidence="6" id="KW-0862">Zinc</keyword>
<dbReference type="InterPro" id="IPR001222">
    <property type="entry name" value="Znf_TFIIS"/>
</dbReference>
<dbReference type="PROSITE" id="PS51133">
    <property type="entry name" value="ZF_TFIIS_2"/>
    <property type="match status" value="1"/>
</dbReference>
<dbReference type="EMBL" id="CAXAMM010015446">
    <property type="protein sequence ID" value="CAK9036325.1"/>
    <property type="molecule type" value="Genomic_DNA"/>
</dbReference>
<evidence type="ECO:0000313" key="12">
    <source>
        <dbReference type="Proteomes" id="UP001642464"/>
    </source>
</evidence>
<evidence type="ECO:0000313" key="11">
    <source>
        <dbReference type="EMBL" id="CAK9036325.1"/>
    </source>
</evidence>
<dbReference type="PANTHER" id="PTHR11239">
    <property type="entry name" value="DNA-DIRECTED RNA POLYMERASE"/>
    <property type="match status" value="1"/>
</dbReference>
<evidence type="ECO:0000256" key="4">
    <source>
        <dbReference type="ARBA" id="ARBA00022723"/>
    </source>
</evidence>
<keyword evidence="5 8" id="KW-0863">Zinc-finger</keyword>
<dbReference type="Proteomes" id="UP001642464">
    <property type="component" value="Unassembled WGS sequence"/>
</dbReference>
<dbReference type="SMART" id="SM00440">
    <property type="entry name" value="ZnF_C2C2"/>
    <property type="match status" value="1"/>
</dbReference>
<evidence type="ECO:0000256" key="3">
    <source>
        <dbReference type="ARBA" id="ARBA00022478"/>
    </source>
</evidence>
<proteinExistence type="predicted"/>
<feature type="domain" description="TFIIS-type" evidence="10">
    <location>
        <begin position="114"/>
        <end position="154"/>
    </location>
</feature>
<evidence type="ECO:0000256" key="9">
    <source>
        <dbReference type="SAM" id="MobiDB-lite"/>
    </source>
</evidence>
<dbReference type="GO" id="GO:0000428">
    <property type="term" value="C:DNA-directed RNA polymerase complex"/>
    <property type="evidence" value="ECO:0007669"/>
    <property type="project" value="UniProtKB-KW"/>
</dbReference>
<protein>
    <recommendedName>
        <fullName evidence="2">DNA-directed RNA polymerase I subunit RPA12</fullName>
    </recommendedName>
</protein>
<accession>A0ABP0LAY0</accession>
<gene>
    <name evidence="11" type="ORF">SCF082_LOCUS21682</name>
</gene>
<comment type="subcellular location">
    <subcellularLocation>
        <location evidence="1">Nucleus</location>
        <location evidence="1">Nucleolus</location>
    </subcellularLocation>
</comment>
<evidence type="ECO:0000256" key="2">
    <source>
        <dbReference type="ARBA" id="ARBA00018784"/>
    </source>
</evidence>
<evidence type="ECO:0000256" key="7">
    <source>
        <dbReference type="ARBA" id="ARBA00023242"/>
    </source>
</evidence>
<keyword evidence="12" id="KW-1185">Reference proteome</keyword>
<reference evidence="11 12" key="1">
    <citation type="submission" date="2024-02" db="EMBL/GenBank/DDBJ databases">
        <authorList>
            <person name="Chen Y."/>
            <person name="Shah S."/>
            <person name="Dougan E. K."/>
            <person name="Thang M."/>
            <person name="Chan C."/>
        </authorList>
    </citation>
    <scope>NUCLEOTIDE SEQUENCE [LARGE SCALE GENOMIC DNA]</scope>
</reference>
<dbReference type="Pfam" id="PF01096">
    <property type="entry name" value="Zn_ribbon_TFIIS"/>
    <property type="match status" value="1"/>
</dbReference>
<name>A0ABP0LAY0_9DINO</name>
<dbReference type="InterPro" id="IPR034004">
    <property type="entry name" value="Zn_ribbon_RPA12_C"/>
</dbReference>